<name>A0ABU3TE23_9BACT</name>
<gene>
    <name evidence="1" type="ORF">ROI90_04260</name>
</gene>
<organism evidence="1 2">
    <name type="scientific">Hymenobacter endophyticus</name>
    <dbReference type="NCBI Taxonomy" id="3076335"/>
    <lineage>
        <taxon>Bacteria</taxon>
        <taxon>Pseudomonadati</taxon>
        <taxon>Bacteroidota</taxon>
        <taxon>Cytophagia</taxon>
        <taxon>Cytophagales</taxon>
        <taxon>Hymenobacteraceae</taxon>
        <taxon>Hymenobacter</taxon>
    </lineage>
</organism>
<accession>A0ABU3TE23</accession>
<keyword evidence="2" id="KW-1185">Reference proteome</keyword>
<dbReference type="Proteomes" id="UP001250698">
    <property type="component" value="Unassembled WGS sequence"/>
</dbReference>
<sequence length="244" mass="28626">MSKLDIFKQALLEITQVASSNPELAEDLTDQLLNAMDEHFIAESRFSVIEEAFTSINNRLCVLSAQHQKQAKDFYRTTLPQVENDFLCECYAKYRQALSNGEYPLACKSLFQQIETMTNFLIQKKNVIDDLKRRNKLSFYFIEQKNGYYTVALLNKIRMVSDYYQNEFNRLVTPYRNLRDSIDKSLFDKCRELRNGDSHGLSFDESELINRDLSDFATNHESYLKIPLRVIEYLRDIITSTYPV</sequence>
<evidence type="ECO:0008006" key="3">
    <source>
        <dbReference type="Google" id="ProtNLM"/>
    </source>
</evidence>
<proteinExistence type="predicted"/>
<dbReference type="EMBL" id="JAWDJT010000002">
    <property type="protein sequence ID" value="MDU0369599.1"/>
    <property type="molecule type" value="Genomic_DNA"/>
</dbReference>
<evidence type="ECO:0000313" key="2">
    <source>
        <dbReference type="Proteomes" id="UP001250698"/>
    </source>
</evidence>
<protein>
    <recommendedName>
        <fullName evidence="3">RiboL-PSP-HEPN domain-containing protein</fullName>
    </recommendedName>
</protein>
<evidence type="ECO:0000313" key="1">
    <source>
        <dbReference type="EMBL" id="MDU0369599.1"/>
    </source>
</evidence>
<comment type="caution">
    <text evidence="1">The sequence shown here is derived from an EMBL/GenBank/DDBJ whole genome shotgun (WGS) entry which is preliminary data.</text>
</comment>
<dbReference type="RefSeq" id="WP_315997091.1">
    <property type="nucleotide sequence ID" value="NZ_JAWDJT010000002.1"/>
</dbReference>
<reference evidence="1 2" key="1">
    <citation type="submission" date="2023-10" db="EMBL/GenBank/DDBJ databases">
        <title>Hymenobacter endophyticus sp. nov., an isolate from the leaf tissues of wheat.</title>
        <authorList>
            <person name="Dai Y."/>
        </authorList>
    </citation>
    <scope>NUCLEOTIDE SEQUENCE [LARGE SCALE GENOMIC DNA]</scope>
    <source>
        <strain evidence="1 2">ZK17L-C2</strain>
    </source>
</reference>